<dbReference type="EMBL" id="JAVDBT010000003">
    <property type="protein sequence ID" value="MDQ2065374.1"/>
    <property type="molecule type" value="Genomic_DNA"/>
</dbReference>
<name>A0ABU0VUG9_9RHOB</name>
<proteinExistence type="predicted"/>
<evidence type="ECO:0000313" key="4">
    <source>
        <dbReference type="EMBL" id="MDQ2065374.1"/>
    </source>
</evidence>
<dbReference type="SUPFAM" id="SSF55729">
    <property type="entry name" value="Acyl-CoA N-acyltransferases (Nat)"/>
    <property type="match status" value="1"/>
</dbReference>
<keyword evidence="5" id="KW-1185">Reference proteome</keyword>
<reference evidence="4 5" key="1">
    <citation type="submission" date="2023-08" db="EMBL/GenBank/DDBJ databases">
        <title>Characterization of two Paracoccaceae strains isolated from Phycosphere and proposal of Xinfangfangia lacusdiani sp. nov.</title>
        <authorList>
            <person name="Deng Y."/>
            <person name="Zhang Y.Q."/>
        </authorList>
    </citation>
    <scope>NUCLEOTIDE SEQUENCE [LARGE SCALE GENOMIC DNA]</scope>
    <source>
        <strain evidence="4 5">CPCC 101601</strain>
    </source>
</reference>
<evidence type="ECO:0000256" key="1">
    <source>
        <dbReference type="ARBA" id="ARBA00022679"/>
    </source>
</evidence>
<evidence type="ECO:0000256" key="2">
    <source>
        <dbReference type="ARBA" id="ARBA00023315"/>
    </source>
</evidence>
<dbReference type="Gene3D" id="3.40.630.30">
    <property type="match status" value="1"/>
</dbReference>
<dbReference type="PROSITE" id="PS51186">
    <property type="entry name" value="GNAT"/>
    <property type="match status" value="1"/>
</dbReference>
<dbReference type="RefSeq" id="WP_306679069.1">
    <property type="nucleotide sequence ID" value="NZ_JAVDBT010000003.1"/>
</dbReference>
<protein>
    <submittedName>
        <fullName evidence="4">GNAT family N-acetyltransferase</fullName>
    </submittedName>
</protein>
<evidence type="ECO:0000313" key="5">
    <source>
        <dbReference type="Proteomes" id="UP001239680"/>
    </source>
</evidence>
<gene>
    <name evidence="4" type="ORF">Q9295_03235</name>
</gene>
<dbReference type="InterPro" id="IPR016181">
    <property type="entry name" value="Acyl_CoA_acyltransferase"/>
</dbReference>
<sequence>MTLTIRDAILEDEQAWRRLWAGYLDYYEVSLTPEVTDNTWRNLMAPQAPLKARMAVMGDVAVGFAMNLHHPSSWVIGEDCYLEDLFVDPAHRGAGIGRALIDDLVALARAKGWHRLYWHTRHDNARARQLYDQYVKTDDHIRYRLPLQG</sequence>
<dbReference type="CDD" id="cd04301">
    <property type="entry name" value="NAT_SF"/>
    <property type="match status" value="1"/>
</dbReference>
<keyword evidence="2" id="KW-0012">Acyltransferase</keyword>
<dbReference type="InterPro" id="IPR000182">
    <property type="entry name" value="GNAT_dom"/>
</dbReference>
<comment type="caution">
    <text evidence="4">The sequence shown here is derived from an EMBL/GenBank/DDBJ whole genome shotgun (WGS) entry which is preliminary data.</text>
</comment>
<organism evidence="4 5">
    <name type="scientific">Pseudogemmobacter lacusdianii</name>
    <dbReference type="NCBI Taxonomy" id="3069608"/>
    <lineage>
        <taxon>Bacteria</taxon>
        <taxon>Pseudomonadati</taxon>
        <taxon>Pseudomonadota</taxon>
        <taxon>Alphaproteobacteria</taxon>
        <taxon>Rhodobacterales</taxon>
        <taxon>Paracoccaceae</taxon>
        <taxon>Pseudogemmobacter</taxon>
    </lineage>
</organism>
<feature type="domain" description="N-acetyltransferase" evidence="3">
    <location>
        <begin position="3"/>
        <end position="149"/>
    </location>
</feature>
<dbReference type="Proteomes" id="UP001239680">
    <property type="component" value="Unassembled WGS sequence"/>
</dbReference>
<evidence type="ECO:0000259" key="3">
    <source>
        <dbReference type="PROSITE" id="PS51186"/>
    </source>
</evidence>
<dbReference type="InterPro" id="IPR050832">
    <property type="entry name" value="Bact_Acetyltransf"/>
</dbReference>
<keyword evidence="1" id="KW-0808">Transferase</keyword>
<dbReference type="Pfam" id="PF00583">
    <property type="entry name" value="Acetyltransf_1"/>
    <property type="match status" value="1"/>
</dbReference>
<accession>A0ABU0VUG9</accession>
<dbReference type="PANTHER" id="PTHR43877">
    <property type="entry name" value="AMINOALKYLPHOSPHONATE N-ACETYLTRANSFERASE-RELATED-RELATED"/>
    <property type="match status" value="1"/>
</dbReference>